<keyword evidence="1" id="KW-0472">Membrane</keyword>
<gene>
    <name evidence="2" type="ORF">PZA18_15650</name>
</gene>
<dbReference type="RefSeq" id="WP_284101799.1">
    <property type="nucleotide sequence ID" value="NZ_JARRAF010000020.1"/>
</dbReference>
<sequence length="357" mass="40688">MSAGDLFSREGRARMRFNAIRHEWYEDFADHLDDGEPILNGVRRAAERSAERKTGLDPVYRNWVVALGHKQFSQAIRGTVPDTDVMILGAYERMHKLSEGMRYLAGFIREQLKIKRALTLAMIGPAVATVIITVLLMLISFKAVPMLSKLMPPTQWKRAAYLLYLISEAITGYWWLVLLIVGSLLVFYLWSLNNWVHPWRRKLDHWLPLYSYRREAQSVIFLNALQAVLESRPGMVKGLRIVKSNASPWLAMYIDRMLYNIERRNLDGAHALDVGLFSQRLMDRIMDFSGRRGFEHALGKLSAQEFERLGRNLENATLLIGYVSLAGIAVVLILMILGFGDIALTLKAKFDSMSGKG</sequence>
<dbReference type="PANTHER" id="PTHR30012:SF7">
    <property type="entry name" value="PROTEIN TRANSPORT PROTEIN HOFC HOMOLOG"/>
    <property type="match status" value="1"/>
</dbReference>
<feature type="transmembrane region" description="Helical" evidence="1">
    <location>
        <begin position="318"/>
        <end position="340"/>
    </location>
</feature>
<name>A0ABT7DZR7_9NEIS</name>
<keyword evidence="1" id="KW-0812">Transmembrane</keyword>
<dbReference type="Proteomes" id="UP001172778">
    <property type="component" value="Unassembled WGS sequence"/>
</dbReference>
<dbReference type="EMBL" id="JARRAF010000020">
    <property type="protein sequence ID" value="MDK2125489.1"/>
    <property type="molecule type" value="Genomic_DNA"/>
</dbReference>
<reference evidence="2" key="1">
    <citation type="submission" date="2023-03" db="EMBL/GenBank/DDBJ databases">
        <title>Chitinimonas shenzhenensis gen. nov., sp. nov., a novel member of family Burkholderiaceae isolated from activated sludge collected in Shen Zhen, China.</title>
        <authorList>
            <person name="Wang X."/>
        </authorList>
    </citation>
    <scope>NUCLEOTIDE SEQUENCE</scope>
    <source>
        <strain evidence="2">DQS-5</strain>
    </source>
</reference>
<dbReference type="PANTHER" id="PTHR30012">
    <property type="entry name" value="GENERAL SECRETION PATHWAY PROTEIN"/>
    <property type="match status" value="1"/>
</dbReference>
<organism evidence="2 3">
    <name type="scientific">Parachitinimonas caeni</name>
    <dbReference type="NCBI Taxonomy" id="3031301"/>
    <lineage>
        <taxon>Bacteria</taxon>
        <taxon>Pseudomonadati</taxon>
        <taxon>Pseudomonadota</taxon>
        <taxon>Betaproteobacteria</taxon>
        <taxon>Neisseriales</taxon>
        <taxon>Chitinibacteraceae</taxon>
        <taxon>Parachitinimonas</taxon>
    </lineage>
</organism>
<dbReference type="Gene3D" id="1.20.81.30">
    <property type="entry name" value="Type II secretion system (T2SS), domain F"/>
    <property type="match status" value="1"/>
</dbReference>
<evidence type="ECO:0000313" key="2">
    <source>
        <dbReference type="EMBL" id="MDK2125489.1"/>
    </source>
</evidence>
<keyword evidence="1" id="KW-1133">Transmembrane helix</keyword>
<feature type="transmembrane region" description="Helical" evidence="1">
    <location>
        <begin position="161"/>
        <end position="190"/>
    </location>
</feature>
<keyword evidence="3" id="KW-1185">Reference proteome</keyword>
<evidence type="ECO:0008006" key="4">
    <source>
        <dbReference type="Google" id="ProtNLM"/>
    </source>
</evidence>
<proteinExistence type="predicted"/>
<accession>A0ABT7DZR7</accession>
<comment type="caution">
    <text evidence="2">The sequence shown here is derived from an EMBL/GenBank/DDBJ whole genome shotgun (WGS) entry which is preliminary data.</text>
</comment>
<evidence type="ECO:0000313" key="3">
    <source>
        <dbReference type="Proteomes" id="UP001172778"/>
    </source>
</evidence>
<evidence type="ECO:0000256" key="1">
    <source>
        <dbReference type="SAM" id="Phobius"/>
    </source>
</evidence>
<protein>
    <recommendedName>
        <fullName evidence="4">Type II secretory pathway component PulF</fullName>
    </recommendedName>
</protein>
<feature type="transmembrane region" description="Helical" evidence="1">
    <location>
        <begin position="117"/>
        <end position="141"/>
    </location>
</feature>
<dbReference type="InterPro" id="IPR003004">
    <property type="entry name" value="GspF/PilC"/>
</dbReference>
<dbReference type="InterPro" id="IPR042094">
    <property type="entry name" value="T2SS_GspF_sf"/>
</dbReference>